<dbReference type="AlphaFoldDB" id="A0A6A6U222"/>
<reference evidence="2" key="1">
    <citation type="journal article" date="2020" name="Stud. Mycol.">
        <title>101 Dothideomycetes genomes: a test case for predicting lifestyles and emergence of pathogens.</title>
        <authorList>
            <person name="Haridas S."/>
            <person name="Albert R."/>
            <person name="Binder M."/>
            <person name="Bloem J."/>
            <person name="Labutti K."/>
            <person name="Salamov A."/>
            <person name="Andreopoulos B."/>
            <person name="Baker S."/>
            <person name="Barry K."/>
            <person name="Bills G."/>
            <person name="Bluhm B."/>
            <person name="Cannon C."/>
            <person name="Castanera R."/>
            <person name="Culley D."/>
            <person name="Daum C."/>
            <person name="Ezra D."/>
            <person name="Gonzalez J."/>
            <person name="Henrissat B."/>
            <person name="Kuo A."/>
            <person name="Liang C."/>
            <person name="Lipzen A."/>
            <person name="Lutzoni F."/>
            <person name="Magnuson J."/>
            <person name="Mondo S."/>
            <person name="Nolan M."/>
            <person name="Ohm R."/>
            <person name="Pangilinan J."/>
            <person name="Park H.-J."/>
            <person name="Ramirez L."/>
            <person name="Alfaro M."/>
            <person name="Sun H."/>
            <person name="Tritt A."/>
            <person name="Yoshinaga Y."/>
            <person name="Zwiers L.-H."/>
            <person name="Turgeon B."/>
            <person name="Goodwin S."/>
            <person name="Spatafora J."/>
            <person name="Crous P."/>
            <person name="Grigoriev I."/>
        </authorList>
    </citation>
    <scope>NUCLEOTIDE SEQUENCE</scope>
    <source>
        <strain evidence="2">CBS 115976</strain>
    </source>
</reference>
<evidence type="ECO:0000256" key="1">
    <source>
        <dbReference type="SAM" id="MobiDB-lite"/>
    </source>
</evidence>
<keyword evidence="3" id="KW-1185">Reference proteome</keyword>
<dbReference type="OrthoDB" id="2400485at2759"/>
<gene>
    <name evidence="2" type="ORF">BT63DRAFT_86928</name>
</gene>
<dbReference type="PANTHER" id="PTHR34213">
    <property type="entry name" value="NUCLEAR TRANSPORT FACTOR 2 (NTF2) FAMILY PROTEIN"/>
    <property type="match status" value="1"/>
</dbReference>
<evidence type="ECO:0000313" key="2">
    <source>
        <dbReference type="EMBL" id="KAF2665178.1"/>
    </source>
</evidence>
<name>A0A6A6U222_9PEZI</name>
<accession>A0A6A6U222</accession>
<evidence type="ECO:0000313" key="3">
    <source>
        <dbReference type="Proteomes" id="UP000799302"/>
    </source>
</evidence>
<proteinExistence type="predicted"/>
<dbReference type="PANTHER" id="PTHR34213:SF2">
    <property type="entry name" value="NUCLEAR TRANSPORT FACTOR 2 (NTF2) FAMILY PROTEIN"/>
    <property type="match status" value="1"/>
</dbReference>
<dbReference type="Proteomes" id="UP000799302">
    <property type="component" value="Unassembled WGS sequence"/>
</dbReference>
<sequence length="201" mass="22838">MPEPNSHVQGKALEAQYEPHPDPQALTGHKDATGNISDVDYEPYPEQSVKISPEKQDILKRITSLYSGSASEEDMQVYARESVYDDPYSYCDTRYKIAGQWYGIPKMFAKSETLKTQVVSPSDTDPKLLVFKLQQKYTVRAVQLSKTINSLVSLSLDEEGKVKYHKDMWNEKDYSHGGLGRFFKELNGDHLTKITQPPTDL</sequence>
<dbReference type="EMBL" id="MU004241">
    <property type="protein sequence ID" value="KAF2665178.1"/>
    <property type="molecule type" value="Genomic_DNA"/>
</dbReference>
<protein>
    <submittedName>
        <fullName evidence="2">Uncharacterized protein</fullName>
    </submittedName>
</protein>
<organism evidence="2 3">
    <name type="scientific">Microthyrium microscopicum</name>
    <dbReference type="NCBI Taxonomy" id="703497"/>
    <lineage>
        <taxon>Eukaryota</taxon>
        <taxon>Fungi</taxon>
        <taxon>Dikarya</taxon>
        <taxon>Ascomycota</taxon>
        <taxon>Pezizomycotina</taxon>
        <taxon>Dothideomycetes</taxon>
        <taxon>Dothideomycetes incertae sedis</taxon>
        <taxon>Microthyriales</taxon>
        <taxon>Microthyriaceae</taxon>
        <taxon>Microthyrium</taxon>
    </lineage>
</organism>
<feature type="region of interest" description="Disordered" evidence="1">
    <location>
        <begin position="1"/>
        <end position="41"/>
    </location>
</feature>